<dbReference type="EMBL" id="BARS01025707">
    <property type="protein sequence ID" value="GAG07217.1"/>
    <property type="molecule type" value="Genomic_DNA"/>
</dbReference>
<evidence type="ECO:0000313" key="1">
    <source>
        <dbReference type="EMBL" id="GAG07217.1"/>
    </source>
</evidence>
<proteinExistence type="predicted"/>
<feature type="non-terminal residue" evidence="1">
    <location>
        <position position="107"/>
    </location>
</feature>
<name>X0V749_9ZZZZ</name>
<accession>X0V749</accession>
<dbReference type="AlphaFoldDB" id="X0V749"/>
<protein>
    <submittedName>
        <fullName evidence="1">Uncharacterized protein</fullName>
    </submittedName>
</protein>
<sequence>MSEPRLIHDALAELDRAVREFRSREGVGSDFALETHPELGRSLLDLDIEQYVEEFGRVTTAYQTGVAGDELPADVGLARSLIPPGTGRMRDFSYIGREIPEFLSEKC</sequence>
<reference evidence="1" key="1">
    <citation type="journal article" date="2014" name="Front. Microbiol.">
        <title>High frequency of phylogenetically diverse reductive dehalogenase-homologous genes in deep subseafloor sedimentary metagenomes.</title>
        <authorList>
            <person name="Kawai M."/>
            <person name="Futagami T."/>
            <person name="Toyoda A."/>
            <person name="Takaki Y."/>
            <person name="Nishi S."/>
            <person name="Hori S."/>
            <person name="Arai W."/>
            <person name="Tsubouchi T."/>
            <person name="Morono Y."/>
            <person name="Uchiyama I."/>
            <person name="Ito T."/>
            <person name="Fujiyama A."/>
            <person name="Inagaki F."/>
            <person name="Takami H."/>
        </authorList>
    </citation>
    <scope>NUCLEOTIDE SEQUENCE</scope>
    <source>
        <strain evidence="1">Expedition CK06-06</strain>
    </source>
</reference>
<comment type="caution">
    <text evidence="1">The sequence shown here is derived from an EMBL/GenBank/DDBJ whole genome shotgun (WGS) entry which is preliminary data.</text>
</comment>
<gene>
    <name evidence="1" type="ORF">S01H1_40584</name>
</gene>
<organism evidence="1">
    <name type="scientific">marine sediment metagenome</name>
    <dbReference type="NCBI Taxonomy" id="412755"/>
    <lineage>
        <taxon>unclassified sequences</taxon>
        <taxon>metagenomes</taxon>
        <taxon>ecological metagenomes</taxon>
    </lineage>
</organism>